<dbReference type="VEuPathDB" id="VectorBase:BGLAX_035356"/>
<dbReference type="STRING" id="6526.A0A2C9LDN5"/>
<dbReference type="KEGG" id="bgt:106072462"/>
<dbReference type="PANTHER" id="PTHR23053:SF0">
    <property type="entry name" value="HYDROCEPHALUS-INDUCING PROTEIN HOMOLOG"/>
    <property type="match status" value="1"/>
</dbReference>
<dbReference type="InterPro" id="IPR033305">
    <property type="entry name" value="Hydin-like"/>
</dbReference>
<dbReference type="VEuPathDB" id="VectorBase:BGLB029916"/>
<protein>
    <submittedName>
        <fullName evidence="1">Uncharacterized protein</fullName>
    </submittedName>
</protein>
<evidence type="ECO:0000313" key="1">
    <source>
        <dbReference type="EnsemblMetazoa" id="BGLB029916-PA"/>
    </source>
</evidence>
<dbReference type="EnsemblMetazoa" id="BGLB029916-RA">
    <property type="protein sequence ID" value="BGLB029916-PA"/>
    <property type="gene ID" value="BGLB029916"/>
</dbReference>
<evidence type="ECO:0000313" key="2">
    <source>
        <dbReference type="Proteomes" id="UP000076420"/>
    </source>
</evidence>
<dbReference type="Proteomes" id="UP000076420">
    <property type="component" value="Unassembled WGS sequence"/>
</dbReference>
<reference evidence="1" key="1">
    <citation type="submission" date="2020-05" db="UniProtKB">
        <authorList>
            <consortium name="EnsemblMetazoa"/>
        </authorList>
    </citation>
    <scope>IDENTIFICATION</scope>
    <source>
        <strain evidence="1">BB02</strain>
    </source>
</reference>
<gene>
    <name evidence="1" type="primary">106072462</name>
</gene>
<organism evidence="1 2">
    <name type="scientific">Biomphalaria glabrata</name>
    <name type="common">Bloodfluke planorb</name>
    <name type="synonym">Freshwater snail</name>
    <dbReference type="NCBI Taxonomy" id="6526"/>
    <lineage>
        <taxon>Eukaryota</taxon>
        <taxon>Metazoa</taxon>
        <taxon>Spiralia</taxon>
        <taxon>Lophotrochozoa</taxon>
        <taxon>Mollusca</taxon>
        <taxon>Gastropoda</taxon>
        <taxon>Heterobranchia</taxon>
        <taxon>Euthyneura</taxon>
        <taxon>Panpulmonata</taxon>
        <taxon>Hygrophila</taxon>
        <taxon>Lymnaeoidea</taxon>
        <taxon>Planorbidae</taxon>
        <taxon>Biomphalaria</taxon>
    </lineage>
</organism>
<name>A0A2C9LDN5_BIOGL</name>
<dbReference type="AlphaFoldDB" id="A0A2C9LDN5"/>
<sequence length="112" mass="12417">MDKEKDDHNSAVLLGSQLSLREDEEEALRCNRVLTALLEMDEGIAPVIGVEEVFDILPLYGCLQPGDTEQVTFTFFGHADIWGQVKAVCEVDGGPTYELTMMGEASVFIFLF</sequence>
<dbReference type="GO" id="GO:0003341">
    <property type="term" value="P:cilium movement"/>
    <property type="evidence" value="ECO:0007669"/>
    <property type="project" value="TreeGrafter"/>
</dbReference>
<accession>A0A2C9LDN5</accession>
<dbReference type="PANTHER" id="PTHR23053">
    <property type="entry name" value="DLEC1 DELETED IN LUNG AND ESOPHAGEAL CANCER 1"/>
    <property type="match status" value="1"/>
</dbReference>
<dbReference type="GO" id="GO:1904158">
    <property type="term" value="P:axonemal central apparatus assembly"/>
    <property type="evidence" value="ECO:0007669"/>
    <property type="project" value="TreeGrafter"/>
</dbReference>
<proteinExistence type="predicted"/>
<dbReference type="GO" id="GO:0005930">
    <property type="term" value="C:axoneme"/>
    <property type="evidence" value="ECO:0007669"/>
    <property type="project" value="TreeGrafter"/>
</dbReference>